<feature type="chain" id="PRO_5002256884" description="DUF1989 domain-containing protein" evidence="1">
    <location>
        <begin position="18"/>
        <end position="368"/>
    </location>
</feature>
<evidence type="ECO:0000259" key="2">
    <source>
        <dbReference type="Pfam" id="PF09347"/>
    </source>
</evidence>
<dbReference type="InterPro" id="IPR018959">
    <property type="entry name" value="DUF1989"/>
</dbReference>
<sequence>MSLQCAVALTYLGVVAAAPYSVATRYFFPVLFATRILLFAPYQALGPVRREYHSEQVQLGQSGSLMKEYSWFFALVLVGGVLTQLAQTARTSSLASTLAALNCNPAVSALGYDVFIGMASLACFLLNDGDSSSVGEVSLTGNGNAPEARSNWQTLLVIQPGSKFRQHIVPAAHGYAFEIKASSHFRIVDLHGQQVVDFMAWALPYVPNTGGEHFSASYTRYALGGLAPPKVGESLYTNRDRRMFTLVADTVKTHDLLFMACNPGFYARDGEPCHRSCATNVAEAMAPWGMKHWSEVIDPFNVFQNTPYYTLKALNCSKPGDYVEMKAKMDAVCAVSSCPFERDGFNGGKATEVALVMEIVDDEATGDP</sequence>
<dbReference type="GeneID" id="25333025"/>
<dbReference type="OrthoDB" id="504708at2759"/>
<accession>A0A0D2ENM3</accession>
<evidence type="ECO:0000313" key="3">
    <source>
        <dbReference type="EMBL" id="KIW49439.1"/>
    </source>
</evidence>
<gene>
    <name evidence="3" type="ORF">PV05_11117</name>
</gene>
<evidence type="ECO:0000313" key="4">
    <source>
        <dbReference type="Proteomes" id="UP000054342"/>
    </source>
</evidence>
<dbReference type="HOGENOM" id="CLU_752341_0_0_1"/>
<name>A0A0D2ENM3_9EURO</name>
<dbReference type="Proteomes" id="UP000054342">
    <property type="component" value="Unassembled WGS sequence"/>
</dbReference>
<organism evidence="3 4">
    <name type="scientific">Exophiala xenobiotica</name>
    <dbReference type="NCBI Taxonomy" id="348802"/>
    <lineage>
        <taxon>Eukaryota</taxon>
        <taxon>Fungi</taxon>
        <taxon>Dikarya</taxon>
        <taxon>Ascomycota</taxon>
        <taxon>Pezizomycotina</taxon>
        <taxon>Eurotiomycetes</taxon>
        <taxon>Chaetothyriomycetidae</taxon>
        <taxon>Chaetothyriales</taxon>
        <taxon>Herpotrichiellaceae</taxon>
        <taxon>Exophiala</taxon>
    </lineage>
</organism>
<feature type="signal peptide" evidence="1">
    <location>
        <begin position="1"/>
        <end position="17"/>
    </location>
</feature>
<dbReference type="Pfam" id="PF09347">
    <property type="entry name" value="DUF1989"/>
    <property type="match status" value="1"/>
</dbReference>
<proteinExistence type="predicted"/>
<reference evidence="3 4" key="1">
    <citation type="submission" date="2015-01" db="EMBL/GenBank/DDBJ databases">
        <title>The Genome Sequence of Exophiala xenobiotica CBS118157.</title>
        <authorList>
            <consortium name="The Broad Institute Genomics Platform"/>
            <person name="Cuomo C."/>
            <person name="de Hoog S."/>
            <person name="Gorbushina A."/>
            <person name="Stielow B."/>
            <person name="Teixiera M."/>
            <person name="Abouelleil A."/>
            <person name="Chapman S.B."/>
            <person name="Priest M."/>
            <person name="Young S.K."/>
            <person name="Wortman J."/>
            <person name="Nusbaum C."/>
            <person name="Birren B."/>
        </authorList>
    </citation>
    <scope>NUCLEOTIDE SEQUENCE [LARGE SCALE GENOMIC DNA]</scope>
    <source>
        <strain evidence="3 4">CBS 118157</strain>
    </source>
</reference>
<dbReference type="AlphaFoldDB" id="A0A0D2ENM3"/>
<dbReference type="PANTHER" id="PTHR31527:SF0">
    <property type="entry name" value="RE64534P"/>
    <property type="match status" value="1"/>
</dbReference>
<keyword evidence="4" id="KW-1185">Reference proteome</keyword>
<dbReference type="EMBL" id="KN847323">
    <property type="protein sequence ID" value="KIW49439.1"/>
    <property type="molecule type" value="Genomic_DNA"/>
</dbReference>
<evidence type="ECO:0000256" key="1">
    <source>
        <dbReference type="SAM" id="SignalP"/>
    </source>
</evidence>
<protein>
    <recommendedName>
        <fullName evidence="2">DUF1989 domain-containing protein</fullName>
    </recommendedName>
</protein>
<keyword evidence="1" id="KW-0732">Signal</keyword>
<dbReference type="PANTHER" id="PTHR31527">
    <property type="entry name" value="RE64534P"/>
    <property type="match status" value="1"/>
</dbReference>
<dbReference type="RefSeq" id="XP_013310023.1">
    <property type="nucleotide sequence ID" value="XM_013454569.1"/>
</dbReference>
<feature type="domain" description="DUF1989" evidence="2">
    <location>
        <begin position="168"/>
        <end position="331"/>
    </location>
</feature>